<evidence type="ECO:0000313" key="13">
    <source>
        <dbReference type="Proteomes" id="UP000289323"/>
    </source>
</evidence>
<feature type="compositionally biased region" description="Basic and acidic residues" evidence="10">
    <location>
        <begin position="1089"/>
        <end position="1098"/>
    </location>
</feature>
<feature type="binding site" evidence="9">
    <location>
        <position position="147"/>
    </location>
    <ligand>
        <name>ATP</name>
        <dbReference type="ChEBI" id="CHEBI:30616"/>
    </ligand>
</feature>
<evidence type="ECO:0000256" key="5">
    <source>
        <dbReference type="ARBA" id="ARBA00022777"/>
    </source>
</evidence>
<feature type="compositionally biased region" description="Low complexity" evidence="10">
    <location>
        <begin position="996"/>
        <end position="1008"/>
    </location>
</feature>
<feature type="compositionally biased region" description="Low complexity" evidence="10">
    <location>
        <begin position="842"/>
        <end position="853"/>
    </location>
</feature>
<dbReference type="SMART" id="SM00220">
    <property type="entry name" value="S_TKc"/>
    <property type="match status" value="1"/>
</dbReference>
<dbReference type="FunFam" id="3.30.200.20:FF:000206">
    <property type="entry name" value="Serine/threonine-protein kinase Ssp1"/>
    <property type="match status" value="1"/>
</dbReference>
<feature type="region of interest" description="Disordered" evidence="10">
    <location>
        <begin position="289"/>
        <end position="342"/>
    </location>
</feature>
<dbReference type="GO" id="GO:0004674">
    <property type="term" value="F:protein serine/threonine kinase activity"/>
    <property type="evidence" value="ECO:0007669"/>
    <property type="project" value="UniProtKB-KW"/>
</dbReference>
<feature type="region of interest" description="Disordered" evidence="10">
    <location>
        <begin position="932"/>
        <end position="951"/>
    </location>
</feature>
<feature type="region of interest" description="Disordered" evidence="10">
    <location>
        <begin position="350"/>
        <end position="369"/>
    </location>
</feature>
<feature type="region of interest" description="Disordered" evidence="10">
    <location>
        <begin position="1"/>
        <end position="73"/>
    </location>
</feature>
<dbReference type="PROSITE" id="PS50011">
    <property type="entry name" value="PROTEIN_KINASE_DOM"/>
    <property type="match status" value="1"/>
</dbReference>
<dbReference type="Gene3D" id="1.10.510.10">
    <property type="entry name" value="Transferase(Phosphotransferase) domain 1"/>
    <property type="match status" value="1"/>
</dbReference>
<feature type="region of interest" description="Disordered" evidence="10">
    <location>
        <begin position="957"/>
        <end position="1098"/>
    </location>
</feature>
<evidence type="ECO:0000256" key="2">
    <source>
        <dbReference type="ARBA" id="ARBA00022527"/>
    </source>
</evidence>
<dbReference type="Proteomes" id="UP000289323">
    <property type="component" value="Unassembled WGS sequence"/>
</dbReference>
<keyword evidence="5" id="KW-0418">Kinase</keyword>
<feature type="region of interest" description="Disordered" evidence="10">
    <location>
        <begin position="823"/>
        <end position="912"/>
    </location>
</feature>
<dbReference type="GO" id="GO:0005524">
    <property type="term" value="F:ATP binding"/>
    <property type="evidence" value="ECO:0007669"/>
    <property type="project" value="UniProtKB-UniRule"/>
</dbReference>
<sequence length="1098" mass="120517">MESHQPRQPFQRLPHPHLHHILPPPPPAHAPPHRTSNSTPVSSPGLFSPSHHRPAMLFPLSQPGSETTMGGGPKPSYLHPLQNQLQAHLHGHDHKVRETHKANVEHDYATGRKHINNYEIIEELGRGVHGKVKLARNVETGEFVAIKIIPRFSKRRRLGKVTAMSTQDKSKREIAILKKIRHPNVVALLEIIDDPELKKIYMVLEHVELGEVVWRKKGLPHICEYERRRVEREMRGRKPTPEEERFERLLLQRQAAKDAERARLRAKAQQPSADYWSLEYGPADDEELDAHVGSLGRDDTGLSALRPALSNSNSPAGSRATSRAPSRTQSTKSLSNPAEQALRESNLASVAQDGDLETPAPGAVPIEANKSTALDGTMYGAYVDDPSLRGRSPSMAESFMSHMSAFDFDKVHDPYVDDFSYVPCFTLEQAKNTFRDTVLGLEYLHYEGVVHRDIKPANLLWTKDRRTKIADFGVSYFGRPVRDGEPDDTISESEARDFDNDLELAKTVGTPAFFAPELCATDLHDAPLSTQPKVTEQIDVWSLGVTLYCLIFARLPFLAEDEWQMFKKIANDDVYIPSRRLRPVDPSTKPSEKSLYTRVNNPPYRDDDELAYEDIEPELQDLLRKMLTKNPDKRIRLRDVKRHPWVIKGMENTVAWLDDTDPSRRTSGRKIQVDEKDLARAVVPLNLFERARSVVKKAVGKVMHPRDAFLSLTPAPAEAQTLSSTPLSGGPLIDPSNALRKARDTKSNADEINRARSVDRGLFGSHDKRAEARVSLSTAVAPGNVHFTPPPRPTRSIELLKGREHAVPSSVPRRPALQQVADKPLPAHGAGTGGEQPSAQKPSTPEPAEAARTPSPPPPEDDAVPRMPLSRGETFATGKSSSSTSMGALTTPLTSPSESASPICEPGSQMTKEVSERMLAFQSDPSLPALLSSTSSVSADPEGEFLGNPGVVSGASVIDTTDSLTPPALAKEPGSGFPLDAHDVPEGAVPVKLDHAAAAPRPAGGPPATNRRGSRNHADDDEDNGSSDSDEGLTMAKRKRPIVPPQALSPEPRGAHAQPQPQPQSQSTGRLMGNARRRDTNISVGSTETAKKLVVDSD</sequence>
<reference evidence="12 13" key="1">
    <citation type="submission" date="2018-04" db="EMBL/GenBank/DDBJ databases">
        <authorList>
            <person name="Huttner S."/>
            <person name="Dainat J."/>
        </authorList>
    </citation>
    <scope>NUCLEOTIDE SEQUENCE [LARGE SCALE GENOMIC DNA]</scope>
</reference>
<accession>A0A3S4B3A4</accession>
<dbReference type="InterPro" id="IPR017441">
    <property type="entry name" value="Protein_kinase_ATP_BS"/>
</dbReference>
<dbReference type="InterPro" id="IPR000719">
    <property type="entry name" value="Prot_kinase_dom"/>
</dbReference>
<gene>
    <name evidence="12" type="ORF">TT172_LOCUS2973</name>
</gene>
<protein>
    <recommendedName>
        <fullName evidence="1">non-specific serine/threonine protein kinase</fullName>
        <ecNumber evidence="1">2.7.11.1</ecNumber>
    </recommendedName>
</protein>
<evidence type="ECO:0000256" key="7">
    <source>
        <dbReference type="ARBA" id="ARBA00047899"/>
    </source>
</evidence>
<dbReference type="EC" id="2.7.11.1" evidence="1"/>
<dbReference type="InterPro" id="IPR011009">
    <property type="entry name" value="Kinase-like_dom_sf"/>
</dbReference>
<dbReference type="PANTHER" id="PTHR43895">
    <property type="entry name" value="CALCIUM/CALMODULIN-DEPENDENT PROTEIN KINASE KINASE-RELATED"/>
    <property type="match status" value="1"/>
</dbReference>
<dbReference type="SUPFAM" id="SSF56112">
    <property type="entry name" value="Protein kinase-like (PK-like)"/>
    <property type="match status" value="1"/>
</dbReference>
<dbReference type="GO" id="GO:0007165">
    <property type="term" value="P:signal transduction"/>
    <property type="evidence" value="ECO:0007669"/>
    <property type="project" value="TreeGrafter"/>
</dbReference>
<dbReference type="Pfam" id="PF00069">
    <property type="entry name" value="Pkinase"/>
    <property type="match status" value="2"/>
</dbReference>
<keyword evidence="2" id="KW-0723">Serine/threonine-protein kinase</keyword>
<evidence type="ECO:0000256" key="9">
    <source>
        <dbReference type="PROSITE-ProRule" id="PRU10141"/>
    </source>
</evidence>
<evidence type="ECO:0000256" key="6">
    <source>
        <dbReference type="ARBA" id="ARBA00022840"/>
    </source>
</evidence>
<dbReference type="GO" id="GO:0042149">
    <property type="term" value="P:cellular response to glucose starvation"/>
    <property type="evidence" value="ECO:0007669"/>
    <property type="project" value="UniProtKB-ARBA"/>
</dbReference>
<feature type="domain" description="Protein kinase" evidence="11">
    <location>
        <begin position="118"/>
        <end position="646"/>
    </location>
</feature>
<evidence type="ECO:0000256" key="1">
    <source>
        <dbReference type="ARBA" id="ARBA00012513"/>
    </source>
</evidence>
<comment type="catalytic activity">
    <reaction evidence="7">
        <text>L-threonyl-[protein] + ATP = O-phospho-L-threonyl-[protein] + ADP + H(+)</text>
        <dbReference type="Rhea" id="RHEA:46608"/>
        <dbReference type="Rhea" id="RHEA-COMP:11060"/>
        <dbReference type="Rhea" id="RHEA-COMP:11605"/>
        <dbReference type="ChEBI" id="CHEBI:15378"/>
        <dbReference type="ChEBI" id="CHEBI:30013"/>
        <dbReference type="ChEBI" id="CHEBI:30616"/>
        <dbReference type="ChEBI" id="CHEBI:61977"/>
        <dbReference type="ChEBI" id="CHEBI:456216"/>
        <dbReference type="EC" id="2.7.11.1"/>
    </reaction>
</comment>
<evidence type="ECO:0000256" key="4">
    <source>
        <dbReference type="ARBA" id="ARBA00022741"/>
    </source>
</evidence>
<proteinExistence type="predicted"/>
<keyword evidence="4 9" id="KW-0547">Nucleotide-binding</keyword>
<dbReference type="CDD" id="cd14008">
    <property type="entry name" value="STKc_LKB1_CaMKK"/>
    <property type="match status" value="1"/>
</dbReference>
<feature type="compositionally biased region" description="Polar residues" evidence="10">
    <location>
        <begin position="309"/>
        <end position="338"/>
    </location>
</feature>
<organism evidence="12 13">
    <name type="scientific">Thermothielavioides terrestris</name>
    <dbReference type="NCBI Taxonomy" id="2587410"/>
    <lineage>
        <taxon>Eukaryota</taxon>
        <taxon>Fungi</taxon>
        <taxon>Dikarya</taxon>
        <taxon>Ascomycota</taxon>
        <taxon>Pezizomycotina</taxon>
        <taxon>Sordariomycetes</taxon>
        <taxon>Sordariomycetidae</taxon>
        <taxon>Sordariales</taxon>
        <taxon>Chaetomiaceae</taxon>
        <taxon>Thermothielavioides</taxon>
    </lineage>
</organism>
<dbReference type="AlphaFoldDB" id="A0A3S4B3A4"/>
<name>A0A3S4B3A4_9PEZI</name>
<evidence type="ECO:0000256" key="8">
    <source>
        <dbReference type="ARBA" id="ARBA00048679"/>
    </source>
</evidence>
<feature type="compositionally biased region" description="Polar residues" evidence="10">
    <location>
        <begin position="877"/>
        <end position="900"/>
    </location>
</feature>
<evidence type="ECO:0000259" key="11">
    <source>
        <dbReference type="PROSITE" id="PS50011"/>
    </source>
</evidence>
<dbReference type="FunFam" id="1.10.510.10:FF:000614">
    <property type="entry name" value="Serine/threonine protein kinase, putative"/>
    <property type="match status" value="1"/>
</dbReference>
<dbReference type="Gene3D" id="3.30.200.20">
    <property type="entry name" value="Phosphorylase Kinase, domain 1"/>
    <property type="match status" value="1"/>
</dbReference>
<dbReference type="PROSITE" id="PS00107">
    <property type="entry name" value="PROTEIN_KINASE_ATP"/>
    <property type="match status" value="1"/>
</dbReference>
<evidence type="ECO:0000256" key="10">
    <source>
        <dbReference type="SAM" id="MobiDB-lite"/>
    </source>
</evidence>
<feature type="compositionally biased region" description="Acidic residues" evidence="10">
    <location>
        <begin position="1019"/>
        <end position="1031"/>
    </location>
</feature>
<comment type="catalytic activity">
    <reaction evidence="8">
        <text>L-seryl-[protein] + ATP = O-phospho-L-seryl-[protein] + ADP + H(+)</text>
        <dbReference type="Rhea" id="RHEA:17989"/>
        <dbReference type="Rhea" id="RHEA-COMP:9863"/>
        <dbReference type="Rhea" id="RHEA-COMP:11604"/>
        <dbReference type="ChEBI" id="CHEBI:15378"/>
        <dbReference type="ChEBI" id="CHEBI:29999"/>
        <dbReference type="ChEBI" id="CHEBI:30616"/>
        <dbReference type="ChEBI" id="CHEBI:83421"/>
        <dbReference type="ChEBI" id="CHEBI:456216"/>
        <dbReference type="EC" id="2.7.11.1"/>
    </reaction>
</comment>
<dbReference type="PANTHER" id="PTHR43895:SF152">
    <property type="entry name" value="SERINE_THREONINE-PROTEIN KINASE TOS3"/>
    <property type="match status" value="1"/>
</dbReference>
<dbReference type="GO" id="GO:0001558">
    <property type="term" value="P:regulation of cell growth"/>
    <property type="evidence" value="ECO:0007669"/>
    <property type="project" value="UniProtKB-ARBA"/>
</dbReference>
<keyword evidence="3" id="KW-0808">Transferase</keyword>
<evidence type="ECO:0000313" key="12">
    <source>
        <dbReference type="EMBL" id="SPQ20554.1"/>
    </source>
</evidence>
<dbReference type="EMBL" id="OUUZ01000004">
    <property type="protein sequence ID" value="SPQ20554.1"/>
    <property type="molecule type" value="Genomic_DNA"/>
</dbReference>
<evidence type="ECO:0000256" key="3">
    <source>
        <dbReference type="ARBA" id="ARBA00022679"/>
    </source>
</evidence>
<keyword evidence="6 9" id="KW-0067">ATP-binding</keyword>